<keyword evidence="2" id="KW-1185">Reference proteome</keyword>
<dbReference type="Proteomes" id="UP000509761">
    <property type="component" value="Chromosome"/>
</dbReference>
<name>A0A653X8X8_9GAMM</name>
<sequence length="192" mass="21566">MANISEENKQIARRLAAIFEGKPSVNRYWDEAENSFVDLVTCADQPCEGVTSYGTVGLSDHPLIQNGTEFSARLELVGASANSTTVFPNILTTAAFYIINEKWFCCPGAVLQNAVAMYESSLDMQHLIFVSPFLWDDLQTVQYENKTVAWLLAVPISENERQYAEEKGTDALEDLFEQHQIDIYDLSRLSLL</sequence>
<accession>A0A6N0Z474</accession>
<dbReference type="SUPFAM" id="SSF103359">
    <property type="entry name" value="Suppressor of Fused, N-terminal domain"/>
    <property type="match status" value="1"/>
</dbReference>
<evidence type="ECO:0000313" key="1">
    <source>
        <dbReference type="EMBL" id="QKS25243.1"/>
    </source>
</evidence>
<gene>
    <name evidence="1" type="ORF">FX987_03039</name>
</gene>
<dbReference type="InterPro" id="IPR020941">
    <property type="entry name" value="SUFU-like_domain"/>
</dbReference>
<accession>A0A653X8X8</accession>
<proteinExistence type="predicted"/>
<protein>
    <submittedName>
        <fullName evidence="1">Antitoxin YqcF</fullName>
    </submittedName>
</protein>
<dbReference type="EMBL" id="CP054580">
    <property type="protein sequence ID" value="QKS25243.1"/>
    <property type="molecule type" value="Genomic_DNA"/>
</dbReference>
<evidence type="ECO:0000313" key="2">
    <source>
        <dbReference type="Proteomes" id="UP000509761"/>
    </source>
</evidence>
<dbReference type="Pfam" id="PF05076">
    <property type="entry name" value="SUFU"/>
    <property type="match status" value="1"/>
</dbReference>
<dbReference type="RefSeq" id="WP_022522006.1">
    <property type="nucleotide sequence ID" value="NZ_CP054580.1"/>
</dbReference>
<dbReference type="InterPro" id="IPR037181">
    <property type="entry name" value="SUFU_N"/>
</dbReference>
<reference evidence="1 2" key="1">
    <citation type="submission" date="2019-12" db="EMBL/GenBank/DDBJ databases">
        <title>Genome sequencing and assembly of endphytes of Porphyra tenera.</title>
        <authorList>
            <person name="Park J.M."/>
            <person name="Shin R."/>
            <person name="Jo S.H."/>
        </authorList>
    </citation>
    <scope>NUCLEOTIDE SEQUENCE [LARGE SCALE GENOMIC DNA]</scope>
    <source>
        <strain evidence="1 2">GPM3</strain>
    </source>
</reference>
<organism evidence="1 2">
    <name type="scientific">Vreelandella titanicae</name>
    <dbReference type="NCBI Taxonomy" id="664683"/>
    <lineage>
        <taxon>Bacteria</taxon>
        <taxon>Pseudomonadati</taxon>
        <taxon>Pseudomonadota</taxon>
        <taxon>Gammaproteobacteria</taxon>
        <taxon>Oceanospirillales</taxon>
        <taxon>Halomonadaceae</taxon>
        <taxon>Vreelandella</taxon>
    </lineage>
</organism>
<dbReference type="AlphaFoldDB" id="A0A653X8X8"/>